<dbReference type="Proteomes" id="UP000245626">
    <property type="component" value="Unassembled WGS sequence"/>
</dbReference>
<organism evidence="1 2">
    <name type="scientific">Violaceomyces palustris</name>
    <dbReference type="NCBI Taxonomy" id="1673888"/>
    <lineage>
        <taxon>Eukaryota</taxon>
        <taxon>Fungi</taxon>
        <taxon>Dikarya</taxon>
        <taxon>Basidiomycota</taxon>
        <taxon>Ustilaginomycotina</taxon>
        <taxon>Ustilaginomycetes</taxon>
        <taxon>Violaceomycetales</taxon>
        <taxon>Violaceomycetaceae</taxon>
        <taxon>Violaceomyces</taxon>
    </lineage>
</organism>
<proteinExistence type="predicted"/>
<protein>
    <submittedName>
        <fullName evidence="1">Uncharacterized protein</fullName>
    </submittedName>
</protein>
<reference evidence="1 2" key="1">
    <citation type="journal article" date="2018" name="Mol. Biol. Evol.">
        <title>Broad Genomic Sampling Reveals a Smut Pathogenic Ancestry of the Fungal Clade Ustilaginomycotina.</title>
        <authorList>
            <person name="Kijpornyongpan T."/>
            <person name="Mondo S.J."/>
            <person name="Barry K."/>
            <person name="Sandor L."/>
            <person name="Lee J."/>
            <person name="Lipzen A."/>
            <person name="Pangilinan J."/>
            <person name="LaButti K."/>
            <person name="Hainaut M."/>
            <person name="Henrissat B."/>
            <person name="Grigoriev I.V."/>
            <person name="Spatafora J.W."/>
            <person name="Aime M.C."/>
        </authorList>
    </citation>
    <scope>NUCLEOTIDE SEQUENCE [LARGE SCALE GENOMIC DNA]</scope>
    <source>
        <strain evidence="1 2">SA 807</strain>
    </source>
</reference>
<evidence type="ECO:0000313" key="2">
    <source>
        <dbReference type="Proteomes" id="UP000245626"/>
    </source>
</evidence>
<name>A0ACD0P3J8_9BASI</name>
<gene>
    <name evidence="1" type="ORF">IE53DRAFT_260622</name>
</gene>
<keyword evidence="2" id="KW-1185">Reference proteome</keyword>
<evidence type="ECO:0000313" key="1">
    <source>
        <dbReference type="EMBL" id="PWN52675.1"/>
    </source>
</evidence>
<accession>A0ACD0P3J8</accession>
<dbReference type="EMBL" id="KZ819763">
    <property type="protein sequence ID" value="PWN52675.1"/>
    <property type="molecule type" value="Genomic_DNA"/>
</dbReference>
<sequence length="139" mass="16838">MYQRKGEKRRERSVPESASNSFWKMGVLFILPCPRVSRLWKWFEPPRTLRIPNRFSGKGTWWFGYRVREGKGRNLNFRNAKGELRCDPDLLFGERWEGGEEKKTKEMEGEEQKRREEEEENQEEKRGERKGKVIRSWEV</sequence>